<proteinExistence type="predicted"/>
<dbReference type="EMBL" id="AP026382">
    <property type="protein sequence ID" value="BDN99729.1"/>
    <property type="molecule type" value="Genomic_DNA"/>
</dbReference>
<dbReference type="AlphaFoldDB" id="A0AAD1P4J4"/>
<organism evidence="2 3">
    <name type="scientific">Citrobacter braakii</name>
    <dbReference type="NCBI Taxonomy" id="57706"/>
    <lineage>
        <taxon>Bacteria</taxon>
        <taxon>Pseudomonadati</taxon>
        <taxon>Pseudomonadota</taxon>
        <taxon>Gammaproteobacteria</taxon>
        <taxon>Enterobacterales</taxon>
        <taxon>Enterobacteriaceae</taxon>
        <taxon>Citrobacter</taxon>
        <taxon>Citrobacter freundii complex</taxon>
    </lineage>
</organism>
<gene>
    <name evidence="2" type="ORF">KAM621c_48340</name>
</gene>
<evidence type="ECO:0000313" key="2">
    <source>
        <dbReference type="EMBL" id="BDN99729.1"/>
    </source>
</evidence>
<protein>
    <submittedName>
        <fullName evidence="2">Carbohydrate porin</fullName>
    </submittedName>
</protein>
<name>A0AAD1P4J4_CITBR</name>
<dbReference type="Pfam" id="PF16966">
    <property type="entry name" value="Porin_8"/>
    <property type="match status" value="1"/>
</dbReference>
<feature type="coiled-coil region" evidence="1">
    <location>
        <begin position="41"/>
        <end position="89"/>
    </location>
</feature>
<dbReference type="InterPro" id="IPR016963">
    <property type="entry name" value="Glycoporin_RafY"/>
</dbReference>
<reference evidence="2" key="1">
    <citation type="submission" date="2022-07" db="EMBL/GenBank/DDBJ databases">
        <title>Complete genome sequence of carbapenem-resistant Citrobacter spp. in Japan.</title>
        <authorList>
            <person name="Maehana S."/>
            <person name="Suzuki M."/>
            <person name="Kitasato H."/>
        </authorList>
    </citation>
    <scope>NUCLEOTIDE SEQUENCE</scope>
    <source>
        <strain evidence="2">KAM621</strain>
    </source>
</reference>
<sequence length="488" mass="54967">MFAGKKSAQIREILISESAWEEMTCLFAPSLAIGLLLVANNGFAKTQKMTLEQRLEQLEARLEAAENRAAKAENQVQQLQVQQAAEIQEIKVAQGNTPVNGTTPAQETKKNATTPNLVLSGYGDLKIYGDVEFNMDAESNKGVLAATNSNVGDPTNERWDLNGRILLGFDGMRKLDNGYFAGFSAQPLADMTGSVNLDDAAFFFGQENDWKVKVGRFEAYDMFPLNQDTFVEHSGHTANDLYDDGSGYIYMMKEGRGRSDSGGSFLMSKQLDNWYFELNTLLEDGTSLYQDSRYHGREMSQEKNVAYLRPVVAWTPVDALTISAAMESNVINNAYGYTDAQGNFVDQSDRTGYGMTMTWNGLKADPENGLVFNLNTAYLDADNEKDFTAAVNALWKRFELGYIYAHNKIDEFNGLIDHDDNDWFYNEGTYDIHTIHASYLIPNVMDMQNFNIYLGAYYSMINSDNSNPENYTDDDDRYGARLRFKYFF</sequence>
<evidence type="ECO:0000313" key="3">
    <source>
        <dbReference type="Proteomes" id="UP001058317"/>
    </source>
</evidence>
<evidence type="ECO:0000256" key="1">
    <source>
        <dbReference type="SAM" id="Coils"/>
    </source>
</evidence>
<dbReference type="Proteomes" id="UP001058317">
    <property type="component" value="Chromosome"/>
</dbReference>
<dbReference type="SUPFAM" id="SSF56935">
    <property type="entry name" value="Porins"/>
    <property type="match status" value="1"/>
</dbReference>
<accession>A0AAD1P4J4</accession>
<keyword evidence="1" id="KW-0175">Coiled coil</keyword>